<accession>A0AA39YAC3</accession>
<organism evidence="2 3">
    <name type="scientific">Cercophora newfieldiana</name>
    <dbReference type="NCBI Taxonomy" id="92897"/>
    <lineage>
        <taxon>Eukaryota</taxon>
        <taxon>Fungi</taxon>
        <taxon>Dikarya</taxon>
        <taxon>Ascomycota</taxon>
        <taxon>Pezizomycotina</taxon>
        <taxon>Sordariomycetes</taxon>
        <taxon>Sordariomycetidae</taxon>
        <taxon>Sordariales</taxon>
        <taxon>Lasiosphaeriaceae</taxon>
        <taxon>Cercophora</taxon>
    </lineage>
</organism>
<evidence type="ECO:0000256" key="1">
    <source>
        <dbReference type="SAM" id="Phobius"/>
    </source>
</evidence>
<dbReference type="AlphaFoldDB" id="A0AA39YAC3"/>
<dbReference type="PANTHER" id="PTHR35179:SF2">
    <property type="entry name" value="START DOMAIN-CONTAINING PROTEIN"/>
    <property type="match status" value="1"/>
</dbReference>
<evidence type="ECO:0000313" key="3">
    <source>
        <dbReference type="Proteomes" id="UP001174936"/>
    </source>
</evidence>
<sequence>LPPWYKGTKPSEQEIAASDVVLGFFLSVTCFTFCKAVSQTATRWYRLKRFTIYIILVWVDWAATVAHSIVGWCTGHTACPLQPSVYLFIGIILMWAVEMHCQAQILVNRVSLLLFDHAQVRQLKLGVVAVVFVLTTSVIIIWTPAKMEISEGWIDANTIWDRGEKVCFLIFDVAINLFFVLRVRSTLVADGLIKYRKLYWFNIAIITLSILLDV</sequence>
<keyword evidence="1" id="KW-0472">Membrane</keyword>
<feature type="transmembrane region" description="Helical" evidence="1">
    <location>
        <begin position="195"/>
        <end position="212"/>
    </location>
</feature>
<proteinExistence type="predicted"/>
<feature type="transmembrane region" description="Helical" evidence="1">
    <location>
        <begin position="123"/>
        <end position="143"/>
    </location>
</feature>
<feature type="transmembrane region" description="Helical" evidence="1">
    <location>
        <begin position="50"/>
        <end position="72"/>
    </location>
</feature>
<gene>
    <name evidence="2" type="ORF">B0T16DRAFT_295292</name>
</gene>
<feature type="transmembrane region" description="Helical" evidence="1">
    <location>
        <begin position="84"/>
        <end position="103"/>
    </location>
</feature>
<feature type="transmembrane region" description="Helical" evidence="1">
    <location>
        <begin position="20"/>
        <end position="38"/>
    </location>
</feature>
<dbReference type="Proteomes" id="UP001174936">
    <property type="component" value="Unassembled WGS sequence"/>
</dbReference>
<feature type="transmembrane region" description="Helical" evidence="1">
    <location>
        <begin position="163"/>
        <end position="183"/>
    </location>
</feature>
<dbReference type="PANTHER" id="PTHR35179">
    <property type="entry name" value="PROTEIN CBG02620"/>
    <property type="match status" value="1"/>
</dbReference>
<feature type="non-terminal residue" evidence="2">
    <location>
        <position position="214"/>
    </location>
</feature>
<feature type="non-terminal residue" evidence="2">
    <location>
        <position position="1"/>
    </location>
</feature>
<comment type="caution">
    <text evidence="2">The sequence shown here is derived from an EMBL/GenBank/DDBJ whole genome shotgun (WGS) entry which is preliminary data.</text>
</comment>
<keyword evidence="1" id="KW-0812">Transmembrane</keyword>
<reference evidence="2" key="1">
    <citation type="submission" date="2023-06" db="EMBL/GenBank/DDBJ databases">
        <title>Genome-scale phylogeny and comparative genomics of the fungal order Sordariales.</title>
        <authorList>
            <consortium name="Lawrence Berkeley National Laboratory"/>
            <person name="Hensen N."/>
            <person name="Bonometti L."/>
            <person name="Westerberg I."/>
            <person name="Brannstrom I.O."/>
            <person name="Guillou S."/>
            <person name="Cros-Aarteil S."/>
            <person name="Calhoun S."/>
            <person name="Haridas S."/>
            <person name="Kuo A."/>
            <person name="Mondo S."/>
            <person name="Pangilinan J."/>
            <person name="Riley R."/>
            <person name="Labutti K."/>
            <person name="Andreopoulos B."/>
            <person name="Lipzen A."/>
            <person name="Chen C."/>
            <person name="Yanf M."/>
            <person name="Daum C."/>
            <person name="Ng V."/>
            <person name="Clum A."/>
            <person name="Steindorff A."/>
            <person name="Ohm R."/>
            <person name="Martin F."/>
            <person name="Silar P."/>
            <person name="Natvig D."/>
            <person name="Lalanne C."/>
            <person name="Gautier V."/>
            <person name="Ament-Velasquez S.L."/>
            <person name="Kruys A."/>
            <person name="Hutchinson M.I."/>
            <person name="Powell A.J."/>
            <person name="Barry K."/>
            <person name="Miller A.N."/>
            <person name="Grigoriev I.V."/>
            <person name="Debuchy R."/>
            <person name="Gladieux P."/>
            <person name="Thoren M.H."/>
            <person name="Johannesson H."/>
        </authorList>
    </citation>
    <scope>NUCLEOTIDE SEQUENCE</scope>
    <source>
        <strain evidence="2">SMH2532-1</strain>
    </source>
</reference>
<keyword evidence="1" id="KW-1133">Transmembrane helix</keyword>
<name>A0AA39YAC3_9PEZI</name>
<protein>
    <submittedName>
        <fullName evidence="2">Uncharacterized protein</fullName>
    </submittedName>
</protein>
<dbReference type="EMBL" id="JAULSV010000003">
    <property type="protein sequence ID" value="KAK0648654.1"/>
    <property type="molecule type" value="Genomic_DNA"/>
</dbReference>
<evidence type="ECO:0000313" key="2">
    <source>
        <dbReference type="EMBL" id="KAK0648654.1"/>
    </source>
</evidence>
<keyword evidence="3" id="KW-1185">Reference proteome</keyword>